<dbReference type="EMBL" id="ML769394">
    <property type="protein sequence ID" value="KAE9407828.1"/>
    <property type="molecule type" value="Genomic_DNA"/>
</dbReference>
<organism evidence="2 3">
    <name type="scientific">Gymnopus androsaceus JB14</name>
    <dbReference type="NCBI Taxonomy" id="1447944"/>
    <lineage>
        <taxon>Eukaryota</taxon>
        <taxon>Fungi</taxon>
        <taxon>Dikarya</taxon>
        <taxon>Basidiomycota</taxon>
        <taxon>Agaricomycotina</taxon>
        <taxon>Agaricomycetes</taxon>
        <taxon>Agaricomycetidae</taxon>
        <taxon>Agaricales</taxon>
        <taxon>Marasmiineae</taxon>
        <taxon>Omphalotaceae</taxon>
        <taxon>Gymnopus</taxon>
    </lineage>
</organism>
<feature type="compositionally biased region" description="Polar residues" evidence="1">
    <location>
        <begin position="52"/>
        <end position="65"/>
    </location>
</feature>
<name>A0A6A4IEX4_9AGAR</name>
<evidence type="ECO:0000313" key="2">
    <source>
        <dbReference type="EMBL" id="KAE9407828.1"/>
    </source>
</evidence>
<evidence type="ECO:0000313" key="3">
    <source>
        <dbReference type="Proteomes" id="UP000799118"/>
    </source>
</evidence>
<gene>
    <name evidence="2" type="ORF">BT96DRAFT_933224</name>
</gene>
<feature type="region of interest" description="Disordered" evidence="1">
    <location>
        <begin position="42"/>
        <end position="65"/>
    </location>
</feature>
<reference evidence="2" key="1">
    <citation type="journal article" date="2019" name="Environ. Microbiol.">
        <title>Fungal ecological strategies reflected in gene transcription - a case study of two litter decomposers.</title>
        <authorList>
            <person name="Barbi F."/>
            <person name="Kohler A."/>
            <person name="Barry K."/>
            <person name="Baskaran P."/>
            <person name="Daum C."/>
            <person name="Fauchery L."/>
            <person name="Ihrmark K."/>
            <person name="Kuo A."/>
            <person name="LaButti K."/>
            <person name="Lipzen A."/>
            <person name="Morin E."/>
            <person name="Grigoriev I.V."/>
            <person name="Henrissat B."/>
            <person name="Lindahl B."/>
            <person name="Martin F."/>
        </authorList>
    </citation>
    <scope>NUCLEOTIDE SEQUENCE</scope>
    <source>
        <strain evidence="2">JB14</strain>
    </source>
</reference>
<sequence>MSEDTERSRKAIEDVTKIKTQNTTTYYVELNLICCATSASNSEAQNEEHHPNSIQKAKTNKATASEISPSRDLSAKFIAAGVHERVLLFAILLMSWDILLNPLPSTVSGADDPSLAPLALSVAHNVQINRQTIVSELFHYAPSTRVEYPKTASNNNAIGHLFDMDLSKEWVSPA</sequence>
<keyword evidence="3" id="KW-1185">Reference proteome</keyword>
<dbReference type="OrthoDB" id="3268409at2759"/>
<protein>
    <submittedName>
        <fullName evidence="2">Uncharacterized protein</fullName>
    </submittedName>
</protein>
<evidence type="ECO:0000256" key="1">
    <source>
        <dbReference type="SAM" id="MobiDB-lite"/>
    </source>
</evidence>
<dbReference type="Proteomes" id="UP000799118">
    <property type="component" value="Unassembled WGS sequence"/>
</dbReference>
<proteinExistence type="predicted"/>
<dbReference type="AlphaFoldDB" id="A0A6A4IEX4"/>
<accession>A0A6A4IEX4</accession>